<dbReference type="EMBL" id="CP064030">
    <property type="protein sequence ID" value="QRN55623.1"/>
    <property type="molecule type" value="Genomic_DNA"/>
</dbReference>
<proteinExistence type="predicted"/>
<protein>
    <submittedName>
        <fullName evidence="1">Zf-HC2 domain-containing protein</fullName>
    </submittedName>
</protein>
<gene>
    <name evidence="1" type="ORF">ISN74_10020</name>
</gene>
<sequence length="212" mass="22915">MTTLPTYSSPDCPRAWEAMPWVLQNSATQEQNDWLMKHLAHCEACRAEFAQQTRLRTAMSLPSDIPVDVEAGLQRLLGRLDTPTPEQQPLRTRTGGWLTRALVAAVLLQAIGIGAMGLKLGLSNQSASYRTLSQEPLQEAAGAIRVVPDASMTLADWNALLHSLQLQVVGGPNDVGAYTLAPTNATPLAQNTLQQLRASRGVRLAEPVSDTP</sequence>
<dbReference type="RefSeq" id="WP_188799189.1">
    <property type="nucleotide sequence ID" value="NZ_BMIZ01000001.1"/>
</dbReference>
<accession>A0ABX7H0A6</accession>
<name>A0ABX7H0A6_9GAMM</name>
<evidence type="ECO:0000313" key="2">
    <source>
        <dbReference type="Proteomes" id="UP000663181"/>
    </source>
</evidence>
<reference evidence="1 2" key="1">
    <citation type="submission" date="2020-10" db="EMBL/GenBank/DDBJ databases">
        <title>Phylogeny of dyella-like bacteria.</title>
        <authorList>
            <person name="Fu J."/>
        </authorList>
    </citation>
    <scope>NUCLEOTIDE SEQUENCE [LARGE SCALE GENOMIC DNA]</scope>
    <source>
        <strain evidence="1 2">DHOB09</strain>
    </source>
</reference>
<evidence type="ECO:0000313" key="1">
    <source>
        <dbReference type="EMBL" id="QRN55623.1"/>
    </source>
</evidence>
<organism evidence="1 2">
    <name type="scientific">Dyella caseinilytica</name>
    <dbReference type="NCBI Taxonomy" id="1849581"/>
    <lineage>
        <taxon>Bacteria</taxon>
        <taxon>Pseudomonadati</taxon>
        <taxon>Pseudomonadota</taxon>
        <taxon>Gammaproteobacteria</taxon>
        <taxon>Lysobacterales</taxon>
        <taxon>Rhodanobacteraceae</taxon>
        <taxon>Dyella</taxon>
    </lineage>
</organism>
<dbReference type="Gene3D" id="1.10.10.1320">
    <property type="entry name" value="Anti-sigma factor, zinc-finger domain"/>
    <property type="match status" value="1"/>
</dbReference>
<dbReference type="Proteomes" id="UP000663181">
    <property type="component" value="Chromosome"/>
</dbReference>
<keyword evidence="2" id="KW-1185">Reference proteome</keyword>
<dbReference type="InterPro" id="IPR041916">
    <property type="entry name" value="Anti_sigma_zinc_sf"/>
</dbReference>